<name>A0A2K0XMU9_9BACT</name>
<dbReference type="Proteomes" id="UP000236634">
    <property type="component" value="Unassembled WGS sequence"/>
</dbReference>
<protein>
    <submittedName>
        <fullName evidence="1">Uncharacterized protein</fullName>
    </submittedName>
</protein>
<reference evidence="1 2" key="1">
    <citation type="submission" date="2017-03" db="EMBL/GenBank/DDBJ databases">
        <authorList>
            <person name="Afonso C.L."/>
            <person name="Miller P.J."/>
            <person name="Scott M.A."/>
            <person name="Spackman E."/>
            <person name="Goraichik I."/>
            <person name="Dimitrov K.M."/>
            <person name="Suarez D.L."/>
            <person name="Swayne D.E."/>
        </authorList>
    </citation>
    <scope>NUCLEOTIDE SEQUENCE [LARGE SCALE GENOMIC DNA]</scope>
    <source>
        <strain evidence="1 2">DNF00076</strain>
    </source>
</reference>
<dbReference type="EMBL" id="NBAX01000002">
    <property type="protein sequence ID" value="PNP95833.1"/>
    <property type="molecule type" value="Genomic_DNA"/>
</dbReference>
<proteinExistence type="predicted"/>
<evidence type="ECO:0000313" key="1">
    <source>
        <dbReference type="EMBL" id="PNP95833.1"/>
    </source>
</evidence>
<gene>
    <name evidence="1" type="ORF">BFS16_01810</name>
</gene>
<comment type="caution">
    <text evidence="1">The sequence shown here is derived from an EMBL/GenBank/DDBJ whole genome shotgun (WGS) entry which is preliminary data.</text>
</comment>
<evidence type="ECO:0000313" key="2">
    <source>
        <dbReference type="Proteomes" id="UP000236634"/>
    </source>
</evidence>
<dbReference type="AlphaFoldDB" id="A0A2K0XMU9"/>
<accession>A0A2K0XMU9</accession>
<organism evidence="1 2">
    <name type="scientific">Hoylesella timonensis</name>
    <dbReference type="NCBI Taxonomy" id="386414"/>
    <lineage>
        <taxon>Bacteria</taxon>
        <taxon>Pseudomonadati</taxon>
        <taxon>Bacteroidota</taxon>
        <taxon>Bacteroidia</taxon>
        <taxon>Bacteroidales</taxon>
        <taxon>Prevotellaceae</taxon>
        <taxon>Hoylesella</taxon>
    </lineage>
</organism>
<sequence>MVLLVKNNLFYFVSTTNQILNETNRKACNHCQPYSFTCYNKNILLMKELHHLTYCIFDKESSCFCPIILPKNGH</sequence>